<accession>A0A512K591</accession>
<reference evidence="2" key="4">
    <citation type="submission" date="2020-11" db="EMBL/GenBank/DDBJ databases">
        <title>Antibiotic susceptibility profiles of Pediococcus pentosaceus from various origins and their implications for the safety assessment of strains with food-technology applications.</title>
        <authorList>
            <person name="Shani N."/>
            <person name="Oberhaensli S."/>
            <person name="Arias E."/>
        </authorList>
    </citation>
    <scope>NUCLEOTIDE SEQUENCE</scope>
    <source>
        <strain evidence="2">FAM 19164</strain>
    </source>
</reference>
<dbReference type="GeneID" id="33061294"/>
<dbReference type="EMBL" id="WENB01000001">
    <property type="protein sequence ID" value="KAF0414859.1"/>
    <property type="molecule type" value="Genomic_DNA"/>
</dbReference>
<dbReference type="OMA" id="FPSTHWV"/>
<comment type="caution">
    <text evidence="2">The sequence shown here is derived from an EMBL/GenBank/DDBJ whole genome shotgun (WGS) entry which is preliminary data.</text>
</comment>
<evidence type="ECO:0000313" key="3">
    <source>
        <dbReference type="Proteomes" id="UP000472573"/>
    </source>
</evidence>
<sequence length="305" mass="35618">MDNTINEDKKRATLSDKLLKVQSDLDAGLSKGRSFAELFRTLTTTDDNVELLDAAKKLYAFVVDSDAVIFPQKFEASDYYLIFMTRLIELSGLKTKLGLEVEQENNYQKLFHTWTGTSQKFRFKMANNQAEYVDQATQQTIFHLSLDERKMSFNTDTINNFYFLNQQDDEDSLVDEIKLFTKFGQILEEVYNFEVDFNMFDARNNKVYEFDQTSLNTDIIDELFVDAAKNGFTLLNAEKLLGAYLKLDNHVVFSIFQEIPATDQWAIQVNDKSEEKSLFDILKQYDFLNDWYVRNIADLKLKMLF</sequence>
<dbReference type="Proteomes" id="UP000472573">
    <property type="component" value="Unassembled WGS sequence"/>
</dbReference>
<organism evidence="2 4">
    <name type="scientific">Pediococcus pentosaceus</name>
    <dbReference type="NCBI Taxonomy" id="1255"/>
    <lineage>
        <taxon>Bacteria</taxon>
        <taxon>Bacillati</taxon>
        <taxon>Bacillota</taxon>
        <taxon>Bacilli</taxon>
        <taxon>Lactobacillales</taxon>
        <taxon>Lactobacillaceae</taxon>
        <taxon>Pediococcus</taxon>
    </lineage>
</organism>
<evidence type="ECO:0000313" key="1">
    <source>
        <dbReference type="EMBL" id="KAF0414859.1"/>
    </source>
</evidence>
<dbReference type="Proteomes" id="UP000743107">
    <property type="component" value="Unassembled WGS sequence"/>
</dbReference>
<proteinExistence type="predicted"/>
<evidence type="ECO:0000313" key="4">
    <source>
        <dbReference type="Proteomes" id="UP000743107"/>
    </source>
</evidence>
<evidence type="ECO:0000313" key="2">
    <source>
        <dbReference type="EMBL" id="MBF7126689.1"/>
    </source>
</evidence>
<dbReference type="RefSeq" id="WP_002833533.1">
    <property type="nucleotide sequence ID" value="NZ_BJZY01000002.1"/>
</dbReference>
<reference evidence="1" key="2">
    <citation type="submission" date="2019-12" db="EMBL/GenBank/DDBJ databases">
        <title>SpeciesPrimer: A bioinformatics pipeline dedicated to the design of qPCR primers for the quantification of bacterial species.</title>
        <authorList>
            <person name="Dreier M."/>
            <person name="Berthoud H."/>
            <person name="Shani N."/>
            <person name="Wechsler D."/>
            <person name="Junier P."/>
        </authorList>
    </citation>
    <scope>NUCLEOTIDE SEQUENCE</scope>
    <source>
        <strain evidence="1">FAM13073</strain>
    </source>
</reference>
<gene>
    <name evidence="1" type="ORF">GBO79_00615</name>
    <name evidence="2" type="ORF">ITQ97_02405</name>
</gene>
<keyword evidence="3" id="KW-1185">Reference proteome</keyword>
<accession>A0A8G0ZJW8</accession>
<dbReference type="AlphaFoldDB" id="A0A512K591"/>
<reference evidence="1 3" key="1">
    <citation type="submission" date="2019-10" db="EMBL/GenBank/DDBJ databases">
        <authorList>
            <person name="Irmler S."/>
            <person name="Berthoud H."/>
            <person name="Roetschi A."/>
            <person name="Arias E."/>
            <person name="Shani N."/>
            <person name="Wuethrich D."/>
            <person name="Bruggmann R."/>
        </authorList>
    </citation>
    <scope>NUCLEOTIDE SEQUENCE [LARGE SCALE GENOMIC DNA]</scope>
    <source>
        <strain evidence="1 3">FAM13073</strain>
    </source>
</reference>
<name>A0A512K591_PEDPE</name>
<protein>
    <submittedName>
        <fullName evidence="2">Uncharacterized protein</fullName>
    </submittedName>
</protein>
<dbReference type="EMBL" id="JADOFV010000001">
    <property type="protein sequence ID" value="MBF7126689.1"/>
    <property type="molecule type" value="Genomic_DNA"/>
</dbReference>
<reference evidence="3" key="3">
    <citation type="submission" date="2020-03" db="EMBL/GenBank/DDBJ databases">
        <title>SpeciesPrimer: A bioinformatics pipeline dedicated to the design of qPCR primers for the quantification of bacterial species.</title>
        <authorList>
            <person name="Dreier M."/>
            <person name="Berthoud H."/>
            <person name="Shani N."/>
            <person name="Wechsler D."/>
            <person name="Junier P."/>
        </authorList>
    </citation>
    <scope>NUCLEOTIDE SEQUENCE [LARGE SCALE GENOMIC DNA]</scope>
    <source>
        <strain evidence="3">FAM13073</strain>
    </source>
</reference>